<name>A0A8X6UCP8_NEPPI</name>
<comment type="caution">
    <text evidence="1">The sequence shown here is derived from an EMBL/GenBank/DDBJ whole genome shotgun (WGS) entry which is preliminary data.</text>
</comment>
<dbReference type="OrthoDB" id="6515318at2759"/>
<protein>
    <submittedName>
        <fullName evidence="1">Uncharacterized protein</fullName>
    </submittedName>
</protein>
<proteinExistence type="predicted"/>
<dbReference type="AlphaFoldDB" id="A0A8X6UCP8"/>
<sequence>MEEIAIPLDSLKRCVREKIMLNYNMDLFNKSRDKSWENIANDWKEFNHRRRKEAVAYFRLKTRHECPADHLKRIGILTNNLCPIFKTETINREHLLVCPGPDPILQLRSDVYLFYWSARNRMS</sequence>
<evidence type="ECO:0000313" key="1">
    <source>
        <dbReference type="EMBL" id="GFT96873.1"/>
    </source>
</evidence>
<accession>A0A8X6UCP8</accession>
<organism evidence="1 2">
    <name type="scientific">Nephila pilipes</name>
    <name type="common">Giant wood spider</name>
    <name type="synonym">Nephila maculata</name>
    <dbReference type="NCBI Taxonomy" id="299642"/>
    <lineage>
        <taxon>Eukaryota</taxon>
        <taxon>Metazoa</taxon>
        <taxon>Ecdysozoa</taxon>
        <taxon>Arthropoda</taxon>
        <taxon>Chelicerata</taxon>
        <taxon>Arachnida</taxon>
        <taxon>Araneae</taxon>
        <taxon>Araneomorphae</taxon>
        <taxon>Entelegynae</taxon>
        <taxon>Araneoidea</taxon>
        <taxon>Nephilidae</taxon>
        <taxon>Nephila</taxon>
    </lineage>
</organism>
<reference evidence="1" key="1">
    <citation type="submission" date="2020-08" db="EMBL/GenBank/DDBJ databases">
        <title>Multicomponent nature underlies the extraordinary mechanical properties of spider dragline silk.</title>
        <authorList>
            <person name="Kono N."/>
            <person name="Nakamura H."/>
            <person name="Mori M."/>
            <person name="Yoshida Y."/>
            <person name="Ohtoshi R."/>
            <person name="Malay A.D."/>
            <person name="Moran D.A.P."/>
            <person name="Tomita M."/>
            <person name="Numata K."/>
            <person name="Arakawa K."/>
        </authorList>
    </citation>
    <scope>NUCLEOTIDE SEQUENCE</scope>
</reference>
<keyword evidence="2" id="KW-1185">Reference proteome</keyword>
<dbReference type="EMBL" id="BMAW01075419">
    <property type="protein sequence ID" value="GFT96873.1"/>
    <property type="molecule type" value="Genomic_DNA"/>
</dbReference>
<dbReference type="Proteomes" id="UP000887013">
    <property type="component" value="Unassembled WGS sequence"/>
</dbReference>
<evidence type="ECO:0000313" key="2">
    <source>
        <dbReference type="Proteomes" id="UP000887013"/>
    </source>
</evidence>
<gene>
    <name evidence="1" type="ORF">NPIL_169081</name>
</gene>